<gene>
    <name evidence="9" type="primary">ccsA</name>
    <name evidence="9" type="ORF">GWK41_06760</name>
</gene>
<evidence type="ECO:0000256" key="3">
    <source>
        <dbReference type="ARBA" id="ARBA00022748"/>
    </source>
</evidence>
<comment type="caution">
    <text evidence="9">The sequence shown here is derived from an EMBL/GenBank/DDBJ whole genome shotgun (WGS) entry which is preliminary data.</text>
</comment>
<evidence type="ECO:0000256" key="1">
    <source>
        <dbReference type="ARBA" id="ARBA00004141"/>
    </source>
</evidence>
<feature type="transmembrane region" description="Helical" evidence="6">
    <location>
        <begin position="442"/>
        <end position="460"/>
    </location>
</feature>
<evidence type="ECO:0000313" key="9">
    <source>
        <dbReference type="EMBL" id="MBK3332766.1"/>
    </source>
</evidence>
<feature type="transmembrane region" description="Helical" evidence="6">
    <location>
        <begin position="889"/>
        <end position="915"/>
    </location>
</feature>
<keyword evidence="2 6" id="KW-0812">Transmembrane</keyword>
<keyword evidence="3" id="KW-0201">Cytochrome c-type biogenesis</keyword>
<keyword evidence="10" id="KW-1185">Reference proteome</keyword>
<dbReference type="PANTHER" id="PTHR30071">
    <property type="entry name" value="HEME EXPORTER PROTEIN C"/>
    <property type="match status" value="1"/>
</dbReference>
<proteinExistence type="predicted"/>
<dbReference type="Pfam" id="PF01578">
    <property type="entry name" value="Cytochrom_C_asm"/>
    <property type="match status" value="1"/>
</dbReference>
<feature type="transmembrane region" description="Helical" evidence="6">
    <location>
        <begin position="761"/>
        <end position="780"/>
    </location>
</feature>
<dbReference type="InterPro" id="IPR007816">
    <property type="entry name" value="ResB-like_domain"/>
</dbReference>
<feature type="transmembrane region" description="Helical" evidence="6">
    <location>
        <begin position="977"/>
        <end position="995"/>
    </location>
</feature>
<dbReference type="InterPro" id="IPR045062">
    <property type="entry name" value="Cyt_c_biogenesis_CcsA/CcmC"/>
</dbReference>
<feature type="transmembrane region" description="Helical" evidence="6">
    <location>
        <begin position="81"/>
        <end position="102"/>
    </location>
</feature>
<dbReference type="RefSeq" id="WP_200674181.1">
    <property type="nucleotide sequence ID" value="NZ_JAACYA010000002.1"/>
</dbReference>
<accession>A0ABS1GIX0</accession>
<evidence type="ECO:0000313" key="10">
    <source>
        <dbReference type="Proteomes" id="UP000772812"/>
    </source>
</evidence>
<feature type="domain" description="Cytochrome c assembly protein" evidence="7">
    <location>
        <begin position="821"/>
        <end position="1030"/>
    </location>
</feature>
<evidence type="ECO:0000259" key="7">
    <source>
        <dbReference type="Pfam" id="PF01578"/>
    </source>
</evidence>
<dbReference type="PANTHER" id="PTHR30071:SF1">
    <property type="entry name" value="CYTOCHROME B_B6 PROTEIN-RELATED"/>
    <property type="match status" value="1"/>
</dbReference>
<evidence type="ECO:0000259" key="8">
    <source>
        <dbReference type="Pfam" id="PF05140"/>
    </source>
</evidence>
<dbReference type="InterPro" id="IPR002541">
    <property type="entry name" value="Cyt_c_assembly"/>
</dbReference>
<feature type="domain" description="ResB-like" evidence="8">
    <location>
        <begin position="352"/>
        <end position="426"/>
    </location>
</feature>
<dbReference type="EMBL" id="JAACYA010000002">
    <property type="protein sequence ID" value="MBK3332766.1"/>
    <property type="molecule type" value="Genomic_DNA"/>
</dbReference>
<organism evidence="9 10">
    <name type="scientific">Persephonella atlantica</name>
    <dbReference type="NCBI Taxonomy" id="2699429"/>
    <lineage>
        <taxon>Bacteria</taxon>
        <taxon>Pseudomonadati</taxon>
        <taxon>Aquificota</taxon>
        <taxon>Aquificia</taxon>
        <taxon>Aquificales</taxon>
        <taxon>Hydrogenothermaceae</taxon>
        <taxon>Persephonella</taxon>
    </lineage>
</organism>
<feature type="transmembrane region" description="Helical" evidence="6">
    <location>
        <begin position="827"/>
        <end position="843"/>
    </location>
</feature>
<keyword evidence="4 6" id="KW-1133">Transmembrane helix</keyword>
<comment type="subcellular location">
    <subcellularLocation>
        <location evidence="1">Membrane</location>
        <topology evidence="1">Multi-pass membrane protein</topology>
    </subcellularLocation>
</comment>
<feature type="transmembrane region" description="Helical" evidence="6">
    <location>
        <begin position="1042"/>
        <end position="1059"/>
    </location>
</feature>
<feature type="transmembrane region" description="Helical" evidence="6">
    <location>
        <begin position="936"/>
        <end position="957"/>
    </location>
</feature>
<evidence type="ECO:0000256" key="4">
    <source>
        <dbReference type="ARBA" id="ARBA00022989"/>
    </source>
</evidence>
<reference evidence="9 10" key="1">
    <citation type="journal article" date="2021" name="Syst. Appl. Microbiol.">
        <title>Persephonella atlantica sp. nov.: How to adapt to physico-chemical gradients in high temperature hydrothermal habitats.</title>
        <authorList>
            <person name="Francois D.X."/>
            <person name="Godfroy A."/>
            <person name="Mathien C."/>
            <person name="Aube J."/>
            <person name="Cathalot C."/>
            <person name="Lesongeur F."/>
            <person name="L'Haridon S."/>
            <person name="Philippon X."/>
            <person name="Roussel E.G."/>
        </authorList>
    </citation>
    <scope>NUCLEOTIDE SEQUENCE [LARGE SCALE GENOMIC DNA]</scope>
    <source>
        <strain evidence="9 10">MO1340</strain>
    </source>
</reference>
<feature type="transmembrane region" description="Helical" evidence="6">
    <location>
        <begin position="1002"/>
        <end position="1022"/>
    </location>
</feature>
<feature type="transmembrane region" description="Helical" evidence="6">
    <location>
        <begin position="848"/>
        <end position="869"/>
    </location>
</feature>
<evidence type="ECO:0000256" key="5">
    <source>
        <dbReference type="ARBA" id="ARBA00023136"/>
    </source>
</evidence>
<dbReference type="Pfam" id="PF05140">
    <property type="entry name" value="ResB"/>
    <property type="match status" value="1"/>
</dbReference>
<dbReference type="Proteomes" id="UP000772812">
    <property type="component" value="Unassembled WGS sequence"/>
</dbReference>
<feature type="transmembrane region" description="Helical" evidence="6">
    <location>
        <begin position="12"/>
        <end position="34"/>
    </location>
</feature>
<evidence type="ECO:0000256" key="2">
    <source>
        <dbReference type="ARBA" id="ARBA00022692"/>
    </source>
</evidence>
<name>A0ABS1GIX0_9AQUI</name>
<keyword evidence="5 6" id="KW-0472">Membrane</keyword>
<feature type="transmembrane region" description="Helical" evidence="6">
    <location>
        <begin position="792"/>
        <end position="815"/>
    </location>
</feature>
<feature type="transmembrane region" description="Helical" evidence="6">
    <location>
        <begin position="481"/>
        <end position="498"/>
    </location>
</feature>
<feature type="transmembrane region" description="Helical" evidence="6">
    <location>
        <begin position="46"/>
        <end position="69"/>
    </location>
</feature>
<sequence>MKFVSKLMDILFSMKTTVILMLIFAAAVGTATFIENDFGRETAYALVYGSKWLELLMTLLTLNLIGNIFRYKMWQPKKIPLLIFHVSFVVIFIGAAITRYFGYEGMMHIRENQEQNQIFSRDPFIQVSIKTENGSYHFEKPLLLSALGYNSFKEEINIDGKPLIVRYKKYIKGIRTQIKEDPEGQPIITLRASAGMDSVDLTMKKGSVEDFGSFAFIFENPEKFRKKLEGKDFVFFYVKNGKFYLLSNLPVMWMKMADQTRGQIKAGNEYPLQGRTLYSAGGINFVVKQAVPKGKEVVVPLPRDKKVLQNSSVLSALFVDVEYDGEKKEVVLLGRGGSTPGIPAQLKLKNLELKLEWGAKVITLPFSIYLKDFVMRKYPGSNKPSSYESHVIVKDPKNGKEFEYNIHMNHPLVYGGYKFFQSSYDPDELGTVLSVNHDPGVIPTYIGYTLLTIGLLLNLLNPFSRFGRTLKMLNKNDATKMVLILISLFMFSAGSYAYPGMKENSQQQVVPPKPDMKEIIQTVKKIDRKHAEKFGTVPVQSGDGRIKPFDTLSLEVVNKIHGSDTALGLTHNQIVLGMFLMPGPWQYVKIIKVKHPAIKKILGIPLDDKYIAFIDAYDQKGMYKLAQAVESARRKDPSQRNQFEKEILKLDEKLYIMYLTFTGEILRIFPKENDPNNTWYGPREALNNFPQRQKEEVAAILSKYIHGVQKGLQEGDWNSANMAIESIKDFQKKYGYKVLPSETRLKAEILYNKLLIFERLIPFYFLVGLLSIVLIFIQIFRNQSRFLKLSFNLLVLMLFVLFLIHTFGLGLRWYVADHAPWTDAYESMLFISWAVALAGIVFARKSPFVLASVGMFAGVFLFAAHLGWLDPQITTIVPVLKSYWLLLHVSVLTASYGFLGLAGILGLLTLIFFAIKYEKLLGRERVIRLENGIKEAIKIGELSLIIGLSLIIVGNFLGAVWANESWGRYWGWDPKETWTAVSILVYAAIVHLKYIKNWYSHYKMAVFSVLGYFSILMTYFGVNYYLSGLHSYAAGDPVPIPTWVYWALGVVGLLIILAYRNRKLSS</sequence>
<evidence type="ECO:0000256" key="6">
    <source>
        <dbReference type="SAM" id="Phobius"/>
    </source>
</evidence>
<protein>
    <submittedName>
        <fullName evidence="9">Cytochrome c biogenesis protein CcsA</fullName>
    </submittedName>
</protein>